<dbReference type="Gene3D" id="1.20.1250.20">
    <property type="entry name" value="MFS general substrate transporter like domains"/>
    <property type="match status" value="2"/>
</dbReference>
<dbReference type="GO" id="GO:0022857">
    <property type="term" value="F:transmembrane transporter activity"/>
    <property type="evidence" value="ECO:0007669"/>
    <property type="project" value="InterPro"/>
</dbReference>
<evidence type="ECO:0000313" key="8">
    <source>
        <dbReference type="EMBL" id="OGD82984.1"/>
    </source>
</evidence>
<dbReference type="Pfam" id="PF07690">
    <property type="entry name" value="MFS_1"/>
    <property type="match status" value="2"/>
</dbReference>
<comment type="subcellular location">
    <subcellularLocation>
        <location evidence="1">Cell membrane</location>
        <topology evidence="1">Multi-pass membrane protein</topology>
    </subcellularLocation>
</comment>
<proteinExistence type="predicted"/>
<sequence>MGRKFLDLLVLHFLNDGVRTTFIVILPFIAKDLALNFKMVSVLGSAQPLIASILALPAGFFASRFGAFQTLITVLLVYSLGSLLVGISPNVFIMLIAFFLGAIGFGMFHTISFALVAKISEKSNVGTNLGSFTAIGDIGRVAVPPVAVFATAQLGWRPTMISIAAIGLAIFFGVRFFQKFQNKIEVKDNKLITENYLKFFKESLKLFSFKKIRLIILAGVIDAAGSSPIYIFLPFLLLLKNITPQQLSLLIGAFFAGSFAGKVILGKSVDQFGNKKVFIASEISMAILIIFIATSNPILLLLALSFMLGIFTKGTSPVVQSMFSHLVEKEHYNKIYALGELLIGAGAMLSIITMGFVSDRFGVKSVFFISSVTVIIATLPLILIDKLDLQIKLSYQS</sequence>
<reference evidence="8 9" key="1">
    <citation type="journal article" date="2016" name="Nat. Commun.">
        <title>Thousands of microbial genomes shed light on interconnected biogeochemical processes in an aquifer system.</title>
        <authorList>
            <person name="Anantharaman K."/>
            <person name="Brown C.T."/>
            <person name="Hug L.A."/>
            <person name="Sharon I."/>
            <person name="Castelle C.J."/>
            <person name="Probst A.J."/>
            <person name="Thomas B.C."/>
            <person name="Singh A."/>
            <person name="Wilkins M.J."/>
            <person name="Karaoz U."/>
            <person name="Brodie E.L."/>
            <person name="Williams K.H."/>
            <person name="Hubbard S.S."/>
            <person name="Banfield J.F."/>
        </authorList>
    </citation>
    <scope>NUCLEOTIDE SEQUENCE [LARGE SCALE GENOMIC DNA]</scope>
</reference>
<feature type="transmembrane region" description="Helical" evidence="6">
    <location>
        <begin position="42"/>
        <end position="61"/>
    </location>
</feature>
<gene>
    <name evidence="8" type="ORF">A2165_03890</name>
</gene>
<feature type="transmembrane region" description="Helical" evidence="6">
    <location>
        <begin position="93"/>
        <end position="117"/>
    </location>
</feature>
<dbReference type="Proteomes" id="UP000179252">
    <property type="component" value="Unassembled WGS sequence"/>
</dbReference>
<feature type="transmembrane region" description="Helical" evidence="6">
    <location>
        <begin position="156"/>
        <end position="177"/>
    </location>
</feature>
<keyword evidence="3 6" id="KW-0812">Transmembrane</keyword>
<dbReference type="SUPFAM" id="SSF103473">
    <property type="entry name" value="MFS general substrate transporter"/>
    <property type="match status" value="1"/>
</dbReference>
<keyword evidence="2" id="KW-1003">Cell membrane</keyword>
<evidence type="ECO:0000256" key="5">
    <source>
        <dbReference type="ARBA" id="ARBA00023136"/>
    </source>
</evidence>
<protein>
    <recommendedName>
        <fullName evidence="7">Major facilitator superfamily (MFS) profile domain-containing protein</fullName>
    </recommendedName>
</protein>
<evidence type="ECO:0000256" key="2">
    <source>
        <dbReference type="ARBA" id="ARBA00022475"/>
    </source>
</evidence>
<feature type="transmembrane region" description="Helical" evidence="6">
    <location>
        <begin position="214"/>
        <end position="239"/>
    </location>
</feature>
<evidence type="ECO:0000259" key="7">
    <source>
        <dbReference type="PROSITE" id="PS50850"/>
    </source>
</evidence>
<dbReference type="GO" id="GO:0005886">
    <property type="term" value="C:plasma membrane"/>
    <property type="evidence" value="ECO:0007669"/>
    <property type="project" value="UniProtKB-SubCell"/>
</dbReference>
<keyword evidence="4 6" id="KW-1133">Transmembrane helix</keyword>
<feature type="transmembrane region" description="Helical" evidence="6">
    <location>
        <begin position="363"/>
        <end position="384"/>
    </location>
</feature>
<evidence type="ECO:0000256" key="4">
    <source>
        <dbReference type="ARBA" id="ARBA00022989"/>
    </source>
</evidence>
<dbReference type="InterPro" id="IPR011701">
    <property type="entry name" value="MFS"/>
</dbReference>
<feature type="domain" description="Major facilitator superfamily (MFS) profile" evidence="7">
    <location>
        <begin position="1"/>
        <end position="389"/>
    </location>
</feature>
<evidence type="ECO:0000256" key="3">
    <source>
        <dbReference type="ARBA" id="ARBA00022692"/>
    </source>
</evidence>
<comment type="caution">
    <text evidence="8">The sequence shown here is derived from an EMBL/GenBank/DDBJ whole genome shotgun (WGS) entry which is preliminary data.</text>
</comment>
<dbReference type="InterPro" id="IPR036259">
    <property type="entry name" value="MFS_trans_sf"/>
</dbReference>
<dbReference type="PANTHER" id="PTHR43124:SF3">
    <property type="entry name" value="CHLORAMPHENICOL EFFLUX PUMP RV0191"/>
    <property type="match status" value="1"/>
</dbReference>
<evidence type="ECO:0000313" key="9">
    <source>
        <dbReference type="Proteomes" id="UP000179252"/>
    </source>
</evidence>
<dbReference type="InterPro" id="IPR050189">
    <property type="entry name" value="MFS_Efflux_Transporters"/>
</dbReference>
<name>A0A1F5FTT8_9BACT</name>
<evidence type="ECO:0000256" key="6">
    <source>
        <dbReference type="SAM" id="Phobius"/>
    </source>
</evidence>
<feature type="transmembrane region" description="Helical" evidence="6">
    <location>
        <begin position="245"/>
        <end position="265"/>
    </location>
</feature>
<dbReference type="PANTHER" id="PTHR43124">
    <property type="entry name" value="PURINE EFFLUX PUMP PBUE"/>
    <property type="match status" value="1"/>
</dbReference>
<evidence type="ECO:0000256" key="1">
    <source>
        <dbReference type="ARBA" id="ARBA00004651"/>
    </source>
</evidence>
<dbReference type="PROSITE" id="PS50850">
    <property type="entry name" value="MFS"/>
    <property type="match status" value="1"/>
</dbReference>
<dbReference type="InterPro" id="IPR020846">
    <property type="entry name" value="MFS_dom"/>
</dbReference>
<dbReference type="AlphaFoldDB" id="A0A1F5FTT8"/>
<accession>A0A1F5FTT8</accession>
<feature type="transmembrane region" description="Helical" evidence="6">
    <location>
        <begin position="335"/>
        <end position="357"/>
    </location>
</feature>
<dbReference type="EMBL" id="MFAU01000065">
    <property type="protein sequence ID" value="OGD82984.1"/>
    <property type="molecule type" value="Genomic_DNA"/>
</dbReference>
<organism evidence="8 9">
    <name type="scientific">Candidatus Curtissbacteria bacterium RBG_13_40_7</name>
    <dbReference type="NCBI Taxonomy" id="1797706"/>
    <lineage>
        <taxon>Bacteria</taxon>
        <taxon>Candidatus Curtissiibacteriota</taxon>
    </lineage>
</organism>
<keyword evidence="5 6" id="KW-0472">Membrane</keyword>
<feature type="transmembrane region" description="Helical" evidence="6">
    <location>
        <begin position="68"/>
        <end position="87"/>
    </location>
</feature>